<evidence type="ECO:0000313" key="1">
    <source>
        <dbReference type="EMBL" id="RDE18353.1"/>
    </source>
</evidence>
<organism evidence="1 2">
    <name type="scientific">Motiliproteus coralliicola</name>
    <dbReference type="NCBI Taxonomy" id="2283196"/>
    <lineage>
        <taxon>Bacteria</taxon>
        <taxon>Pseudomonadati</taxon>
        <taxon>Pseudomonadota</taxon>
        <taxon>Gammaproteobacteria</taxon>
        <taxon>Oceanospirillales</taxon>
        <taxon>Oceanospirillaceae</taxon>
        <taxon>Motiliproteus</taxon>
    </lineage>
</organism>
<name>A0A369WAM1_9GAMM</name>
<proteinExistence type="predicted"/>
<dbReference type="EMBL" id="QQOH01000005">
    <property type="protein sequence ID" value="RDE18353.1"/>
    <property type="molecule type" value="Genomic_DNA"/>
</dbReference>
<gene>
    <name evidence="1" type="ORF">DV711_17000</name>
</gene>
<accession>A0A369WAM1</accession>
<reference evidence="1 2" key="1">
    <citation type="submission" date="2018-07" db="EMBL/GenBank/DDBJ databases">
        <title>Motiliproteus coralliicola sp. nov., a bacterium isolated from Coral.</title>
        <authorList>
            <person name="Wang G."/>
        </authorList>
    </citation>
    <scope>NUCLEOTIDE SEQUENCE [LARGE SCALE GENOMIC DNA]</scope>
    <source>
        <strain evidence="1 2">C34</strain>
    </source>
</reference>
<sequence>MDLERSPSTISAEAECLDRVQAAFEVMACDSLIYRGDQPRRLLLHLGRQVAARPKLLSLHVRRIFLSIQLGDRQELLAALADLCWVLESRGQLLMKRLIQQAGALLSGEQQQLLSRYLECPDPDCLKQLVPQRSVLINGGFSLQL</sequence>
<protein>
    <submittedName>
        <fullName evidence="1">Uncharacterized protein</fullName>
    </submittedName>
</protein>
<comment type="caution">
    <text evidence="1">The sequence shown here is derived from an EMBL/GenBank/DDBJ whole genome shotgun (WGS) entry which is preliminary data.</text>
</comment>
<evidence type="ECO:0000313" key="2">
    <source>
        <dbReference type="Proteomes" id="UP000253769"/>
    </source>
</evidence>
<keyword evidence="2" id="KW-1185">Reference proteome</keyword>
<dbReference type="Proteomes" id="UP000253769">
    <property type="component" value="Unassembled WGS sequence"/>
</dbReference>
<dbReference type="AlphaFoldDB" id="A0A369WAM1"/>